<accession>A0A481YR73</accession>
<sequence length="67" mass="8174">MSIESIITPSYFTYFRKIIDDDDFTEIEIIDFIYDAREKYNLDNEIYFNNLELTLLLYNEKIDVITF</sequence>
<organism evidence="1">
    <name type="scientific">Pithovirus LCDPAC02</name>
    <dbReference type="NCBI Taxonomy" id="2506601"/>
    <lineage>
        <taxon>Viruses</taxon>
        <taxon>Pithoviruses</taxon>
    </lineage>
</organism>
<evidence type="ECO:0000313" key="1">
    <source>
        <dbReference type="EMBL" id="QBK84964.1"/>
    </source>
</evidence>
<name>A0A481YR73_9VIRU</name>
<dbReference type="EMBL" id="MK500300">
    <property type="protein sequence ID" value="QBK84964.1"/>
    <property type="molecule type" value="Genomic_DNA"/>
</dbReference>
<proteinExistence type="predicted"/>
<reference evidence="1" key="1">
    <citation type="journal article" date="2019" name="MBio">
        <title>Virus Genomes from Deep Sea Sediments Expand the Ocean Megavirome and Support Independent Origins of Viral Gigantism.</title>
        <authorList>
            <person name="Backstrom D."/>
            <person name="Yutin N."/>
            <person name="Jorgensen S.L."/>
            <person name="Dharamshi J."/>
            <person name="Homa F."/>
            <person name="Zaremba-Niedwiedzka K."/>
            <person name="Spang A."/>
            <person name="Wolf Y.I."/>
            <person name="Koonin E.V."/>
            <person name="Ettema T.J."/>
        </authorList>
    </citation>
    <scope>NUCLEOTIDE SEQUENCE</scope>
</reference>
<gene>
    <name evidence="1" type="ORF">LCDPAC02_01630</name>
</gene>
<protein>
    <submittedName>
        <fullName evidence="1">Uncharacterized protein</fullName>
    </submittedName>
</protein>